<dbReference type="Proteomes" id="UP000302163">
    <property type="component" value="Chromosome"/>
</dbReference>
<reference evidence="8 9" key="1">
    <citation type="submission" date="2019-05" db="EMBL/GenBank/DDBJ databases">
        <title>Complete genome sequence of Izhakiella calystegiae KSNA2, an endophyte isolated from beach morning glory (Calystegia soldanella).</title>
        <authorList>
            <person name="Jiang L."/>
            <person name="Jeong J.C."/>
            <person name="Kim C.Y."/>
            <person name="Kim D.H."/>
            <person name="Kim S.W."/>
            <person name="Lee j."/>
        </authorList>
    </citation>
    <scope>NUCLEOTIDE SEQUENCE [LARGE SCALE GENOMIC DNA]</scope>
    <source>
        <strain evidence="8 9">KSNA2</strain>
    </source>
</reference>
<keyword evidence="4" id="KW-0843">Virulence</keyword>
<evidence type="ECO:0000313" key="9">
    <source>
        <dbReference type="Proteomes" id="UP000302163"/>
    </source>
</evidence>
<dbReference type="Pfam" id="PF13332">
    <property type="entry name" value="Fil_haemagg_2"/>
    <property type="match status" value="3"/>
</dbReference>
<comment type="subcellular location">
    <subcellularLocation>
        <location evidence="1">Target cell</location>
        <location evidence="1">Target cell cytoplasm</location>
    </subcellularLocation>
</comment>
<dbReference type="InterPro" id="IPR044929">
    <property type="entry name" value="DNA/RNA_non-sp_Endonuclease_sf"/>
</dbReference>
<dbReference type="GO" id="GO:0090729">
    <property type="term" value="F:toxin activity"/>
    <property type="evidence" value="ECO:0007669"/>
    <property type="project" value="UniProtKB-KW"/>
</dbReference>
<dbReference type="EMBL" id="CP040428">
    <property type="protein sequence ID" value="QCT22664.1"/>
    <property type="molecule type" value="Genomic_DNA"/>
</dbReference>
<evidence type="ECO:0000256" key="3">
    <source>
        <dbReference type="ARBA" id="ARBA00022913"/>
    </source>
</evidence>
<accession>A0A4P8YS01</accession>
<feature type="compositionally biased region" description="Low complexity" evidence="5">
    <location>
        <begin position="610"/>
        <end position="631"/>
    </location>
</feature>
<evidence type="ECO:0000259" key="6">
    <source>
        <dbReference type="Pfam" id="PF04829"/>
    </source>
</evidence>
<dbReference type="OrthoDB" id="6621965at2"/>
<gene>
    <name evidence="8" type="ORF">FEM41_11495</name>
</gene>
<dbReference type="InterPro" id="IPR044927">
    <property type="entry name" value="Endonuclea_NS_2"/>
</dbReference>
<keyword evidence="2" id="KW-0800">Toxin</keyword>
<feature type="region of interest" description="Disordered" evidence="5">
    <location>
        <begin position="587"/>
        <end position="631"/>
    </location>
</feature>
<feature type="compositionally biased region" description="Basic and acidic residues" evidence="5">
    <location>
        <begin position="598"/>
        <end position="607"/>
    </location>
</feature>
<evidence type="ECO:0000256" key="4">
    <source>
        <dbReference type="ARBA" id="ARBA00023026"/>
    </source>
</evidence>
<evidence type="ECO:0000313" key="8">
    <source>
        <dbReference type="EMBL" id="QCT22664.1"/>
    </source>
</evidence>
<dbReference type="Gene3D" id="3.40.570.10">
    <property type="entry name" value="Extracellular Endonuclease, subunit A"/>
    <property type="match status" value="1"/>
</dbReference>
<keyword evidence="3" id="KW-1266">Target cell cytoplasm</keyword>
<evidence type="ECO:0000259" key="7">
    <source>
        <dbReference type="Pfam" id="PF13930"/>
    </source>
</evidence>
<organism evidence="8 9">
    <name type="scientific">Jejubacter calystegiae</name>
    <dbReference type="NCBI Taxonomy" id="2579935"/>
    <lineage>
        <taxon>Bacteria</taxon>
        <taxon>Pseudomonadati</taxon>
        <taxon>Pseudomonadota</taxon>
        <taxon>Gammaproteobacteria</taxon>
        <taxon>Enterobacterales</taxon>
        <taxon>Enterobacteriaceae</taxon>
        <taxon>Jejubacter</taxon>
    </lineage>
</organism>
<evidence type="ECO:0000256" key="1">
    <source>
        <dbReference type="ARBA" id="ARBA00004219"/>
    </source>
</evidence>
<dbReference type="InterPro" id="IPR006914">
    <property type="entry name" value="VENN_dom"/>
</dbReference>
<evidence type="ECO:0000256" key="5">
    <source>
        <dbReference type="SAM" id="MobiDB-lite"/>
    </source>
</evidence>
<dbReference type="KEGG" id="izh:FEM41_11495"/>
<proteinExistence type="predicted"/>
<feature type="domain" description="VENN motif-containing" evidence="6">
    <location>
        <begin position="951"/>
        <end position="1001"/>
    </location>
</feature>
<dbReference type="Pfam" id="PF13930">
    <property type="entry name" value="Endonuclea_NS_2"/>
    <property type="match status" value="1"/>
</dbReference>
<feature type="region of interest" description="Disordered" evidence="5">
    <location>
        <begin position="437"/>
        <end position="481"/>
    </location>
</feature>
<feature type="region of interest" description="Disordered" evidence="5">
    <location>
        <begin position="540"/>
        <end position="566"/>
    </location>
</feature>
<keyword evidence="9" id="KW-1185">Reference proteome</keyword>
<dbReference type="Pfam" id="PF04829">
    <property type="entry name" value="PT-VENN"/>
    <property type="match status" value="1"/>
</dbReference>
<name>A0A4P8YS01_9ENTR</name>
<dbReference type="InterPro" id="IPR025157">
    <property type="entry name" value="Hemagglutinin_rpt"/>
</dbReference>
<sequence length="1307" mass="135076">MTQISADNLTNQGFVQGKSVTVLTDNDIINSGGTLLAQDSLTLQAGHDIISRTEGGSAGTEAWLDRSAGIYVQNDKGELTLKAMNDITLTASELINRGQESTTQIIAGRDLNLDTQRLSHATDYTRDSKRYDRTLSTQEAGSRIDAGGVLAIAAGRDINARAAEISAGDALTAQAGRDINLTSGEATYDHEGRSKWTSSGFLSKTKHELYGNTSQREAQSTTVSGDSVQMQAGRDLTVQGSNVVGTGDVSLAAGNNLTLTTVEEAQHDTLVKQKKKSGLMSTGGIGFTVGSLSQKVSTESDSNIQKGSTVGSSGGNVSLSAGNLASIHGSDVVAGQDISITGRDVAITAAQNSHTELTKTETKSSGLRLALSGSVGSALNTATEQARSAKKEDDGRLAALKGTQAALTGYQAAQAGRLAAVSDDKKDGNTVGVMLSYGSQKSTSESRLEQRTSSGSTLTAGRDMTIRATGDGNGQGGDLVVQGSQLTAGRDMALAANRDISLSSGQNSEQLSGSNKSSGGSVGVGIAVGSGSAGFTVSASVNQSRGSEKGNGLTHTETTVDAGRQVSLSSGRDTLLQGAQVSGESIKAEVGRNLTMRSEQDSDRYDMKQSSSSAGASVTWGAGASGSASVSASRDKMHSNFDSVQEQTGLFAGKGGFDVTVGEHTQLDGAVIASTAAPENNRLDTGTLGWSDIHNQADYKVEHQSAGLSTGGSVGDQFLGNAASSLLVGMNGEGHDSSTTHAAVEAGTITIRDKDKQAQDVAGLSRDTEHAANGLSPIFDKEKEQQRLQEAQLIGEIGRQVGDIATTEGTIAGMKAKKDPAALAEAKAQLEREGKPFSDKDVAERAYNNAMQQFGTGSALQQGIQAATAAVQGLAGGNLAQAISGASAPYLAEQIHKLAPDEASRAMAHAVVGAVTSWAAGNNAAAGAAGAVTGEAMAQLVMAQLYPGKKVSELTETEKQTISTLGTLAAGLAGGLAGNSTADAVSGAQAGKNSADNNFLHAEQIDDFAAKAKGCEARGDCKQIVKEMEDLSLKQRNELIATCASDAAACKEKYGDIPANSMLVHEAIDRALGEDIPWEMKNDLSVLLMQQMDESGIVTSTDFAQRLEKQYGLDSQRAEILAGAAMAAVTGGLGKGGKPAAGTAGKNIVIVDSGKKGAWNKALNKPEPNTVYKVDGNKTYNIDAEGRTGSAEATLAWTKNDRNTYQQCKAGKCGNSGDEGGHLIASIFNGPGEKINLLPMDGNLNKSAWKQMENTWANALKDGKLVNVKIEPSYTGSNKRPDSFTVTYQIGNDRPVREVFNNAPGGK</sequence>
<dbReference type="GO" id="GO:0003824">
    <property type="term" value="F:catalytic activity"/>
    <property type="evidence" value="ECO:0007669"/>
    <property type="project" value="UniProtKB-ARBA"/>
</dbReference>
<feature type="domain" description="Type VII secretion system protein EssD-like" evidence="7">
    <location>
        <begin position="1168"/>
        <end position="1291"/>
    </location>
</feature>
<protein>
    <submittedName>
        <fullName evidence="8">Uncharacterized protein</fullName>
    </submittedName>
</protein>
<evidence type="ECO:0000256" key="2">
    <source>
        <dbReference type="ARBA" id="ARBA00022656"/>
    </source>
</evidence>